<keyword evidence="1" id="KW-0472">Membrane</keyword>
<dbReference type="eggNOG" id="ENOG5031JFQ">
    <property type="taxonomic scope" value="Bacteria"/>
</dbReference>
<dbReference type="EMBL" id="CP003697">
    <property type="protein sequence ID" value="AGF73601.1"/>
    <property type="molecule type" value="Genomic_DNA"/>
</dbReference>
<evidence type="ECO:0000313" key="2">
    <source>
        <dbReference type="EMBL" id="AGF73601.1"/>
    </source>
</evidence>
<feature type="transmembrane region" description="Helical" evidence="1">
    <location>
        <begin position="70"/>
        <end position="87"/>
    </location>
</feature>
<keyword evidence="1" id="KW-1133">Transmembrane helix</keyword>
<feature type="transmembrane region" description="Helical" evidence="1">
    <location>
        <begin position="93"/>
        <end position="114"/>
    </location>
</feature>
<dbReference type="InterPro" id="IPR021414">
    <property type="entry name" value="DUF3054"/>
</dbReference>
<dbReference type="PATRIC" id="fig|1121362.3.peg.2645"/>
<organism evidence="2 3">
    <name type="scientific">Corynebacterium halotolerans YIM 70093 = DSM 44683</name>
    <dbReference type="NCBI Taxonomy" id="1121362"/>
    <lineage>
        <taxon>Bacteria</taxon>
        <taxon>Bacillati</taxon>
        <taxon>Actinomycetota</taxon>
        <taxon>Actinomycetes</taxon>
        <taxon>Mycobacteriales</taxon>
        <taxon>Corynebacteriaceae</taxon>
        <taxon>Corynebacterium</taxon>
    </lineage>
</organism>
<reference evidence="2 3" key="1">
    <citation type="journal article" date="2012" name="Stand. Genomic Sci.">
        <title>Genome sequence of the halotolerant bacterium Corynebacterium halotolerans type strain YIM 70093(T) (= DSM 44683(T)).</title>
        <authorList>
            <person name="Ruckert C."/>
            <person name="Albersmeier A."/>
            <person name="Al-Dilaimi A."/>
            <person name="Niehaus K."/>
            <person name="Szczepanowski R."/>
            <person name="Kalinowski J."/>
        </authorList>
    </citation>
    <scope>NUCLEOTIDE SEQUENCE [LARGE SCALE GENOMIC DNA]</scope>
    <source>
        <strain evidence="2">YIM 70093</strain>
    </source>
</reference>
<proteinExistence type="predicted"/>
<dbReference type="Pfam" id="PF11255">
    <property type="entry name" value="DUF3054"/>
    <property type="match status" value="1"/>
</dbReference>
<dbReference type="RefSeq" id="WP_015402015.1">
    <property type="nucleotide sequence ID" value="NC_020302.1"/>
</dbReference>
<dbReference type="Proteomes" id="UP000011723">
    <property type="component" value="Chromosome"/>
</dbReference>
<protein>
    <recommendedName>
        <fullName evidence="4">DUF3054 domain-containing protein</fullName>
    </recommendedName>
</protein>
<accession>M1PAA5</accession>
<evidence type="ECO:0000313" key="3">
    <source>
        <dbReference type="Proteomes" id="UP000011723"/>
    </source>
</evidence>
<keyword evidence="3" id="KW-1185">Reference proteome</keyword>
<evidence type="ECO:0000256" key="1">
    <source>
        <dbReference type="SAM" id="Phobius"/>
    </source>
</evidence>
<sequence>MSRYTGLIADVIAIAVFAFLARMAHQSESMPLTFTGWLSTLWPFLLGVAVSWILIVACKWDGARPAPAGVTAWLVTAVVGLVIWGLRNGSVPHWSFILVATIMSGVLMLGWRLAARLAGRRKVEQAA</sequence>
<dbReference type="OrthoDB" id="3698172at2"/>
<dbReference type="KEGG" id="chn:A605_13025"/>
<gene>
    <name evidence="2" type="ORF">A605_13025</name>
</gene>
<feature type="transmembrane region" description="Helical" evidence="1">
    <location>
        <begin position="37"/>
        <end position="58"/>
    </location>
</feature>
<dbReference type="AlphaFoldDB" id="M1PAA5"/>
<evidence type="ECO:0008006" key="4">
    <source>
        <dbReference type="Google" id="ProtNLM"/>
    </source>
</evidence>
<feature type="transmembrane region" description="Helical" evidence="1">
    <location>
        <begin position="7"/>
        <end position="25"/>
    </location>
</feature>
<dbReference type="STRING" id="1121362.A605_13025"/>
<name>M1PAA5_9CORY</name>
<dbReference type="HOGENOM" id="CLU_089113_2_0_11"/>
<keyword evidence="1" id="KW-0812">Transmembrane</keyword>